<dbReference type="InterPro" id="IPR051606">
    <property type="entry name" value="Polyketide_Oxido-like"/>
</dbReference>
<dbReference type="GO" id="GO:0042602">
    <property type="term" value="F:riboflavin reductase (NADPH) activity"/>
    <property type="evidence" value="ECO:0007669"/>
    <property type="project" value="TreeGrafter"/>
</dbReference>
<dbReference type="PROSITE" id="PS51257">
    <property type="entry name" value="PROKAR_LIPOPROTEIN"/>
    <property type="match status" value="1"/>
</dbReference>
<comment type="similarity">
    <text evidence="1">Belongs to the avfA family.</text>
</comment>
<evidence type="ECO:0000256" key="1">
    <source>
        <dbReference type="ARBA" id="ARBA00038376"/>
    </source>
</evidence>
<comment type="caution">
    <text evidence="3">The sequence shown here is derived from an EMBL/GenBank/DDBJ whole genome shotgun (WGS) entry which is preliminary data.</text>
</comment>
<dbReference type="InterPro" id="IPR036291">
    <property type="entry name" value="NAD(P)-bd_dom_sf"/>
</dbReference>
<dbReference type="InterPro" id="IPR016040">
    <property type="entry name" value="NAD(P)-bd_dom"/>
</dbReference>
<name>A0AA39ZV92_9PEZI</name>
<dbReference type="PANTHER" id="PTHR43355:SF2">
    <property type="entry name" value="FLAVIN REDUCTASE (NADPH)"/>
    <property type="match status" value="1"/>
</dbReference>
<organism evidence="3 4">
    <name type="scientific">Lasiosphaeris hirsuta</name>
    <dbReference type="NCBI Taxonomy" id="260670"/>
    <lineage>
        <taxon>Eukaryota</taxon>
        <taxon>Fungi</taxon>
        <taxon>Dikarya</taxon>
        <taxon>Ascomycota</taxon>
        <taxon>Pezizomycotina</taxon>
        <taxon>Sordariomycetes</taxon>
        <taxon>Sordariomycetidae</taxon>
        <taxon>Sordariales</taxon>
        <taxon>Lasiosphaeriaceae</taxon>
        <taxon>Lasiosphaeris</taxon>
    </lineage>
</organism>
<protein>
    <recommendedName>
        <fullName evidence="2">NAD(P)-binding domain-containing protein</fullName>
    </recommendedName>
</protein>
<keyword evidence="4" id="KW-1185">Reference proteome</keyword>
<evidence type="ECO:0000313" key="4">
    <source>
        <dbReference type="Proteomes" id="UP001172102"/>
    </source>
</evidence>
<evidence type="ECO:0000313" key="3">
    <source>
        <dbReference type="EMBL" id="KAK0704369.1"/>
    </source>
</evidence>
<dbReference type="EMBL" id="JAUKUA010000007">
    <property type="protein sequence ID" value="KAK0704369.1"/>
    <property type="molecule type" value="Genomic_DNA"/>
</dbReference>
<feature type="domain" description="NAD(P)-binding" evidence="2">
    <location>
        <begin position="12"/>
        <end position="205"/>
    </location>
</feature>
<gene>
    <name evidence="3" type="ORF">B0H67DRAFT_603577</name>
</gene>
<accession>A0AA39ZV92</accession>
<dbReference type="SUPFAM" id="SSF51735">
    <property type="entry name" value="NAD(P)-binding Rossmann-fold domains"/>
    <property type="match status" value="1"/>
</dbReference>
<sequence length="227" mass="24414">MGQPTKTILFLGATGGCGLSVLRRSLAAGHTCIALCRTPSALLTKLALPSAPPNLTLHTGNAHDPDAVFAKLTIDDPHVCEMGMATLLGAIARRRAETGNTGWRPRVLVLSSTGLTSVGTRDTPLLMVPLYRGLLEVSRADKKAMEELLVREGRDERWTIVRPSLLTDGVEGGGVVRVGVEDPGEGRLERSEVGYTISREDVGKWGFEELIEEGEARWLSKAVGLTY</sequence>
<dbReference type="AlphaFoldDB" id="A0AA39ZV92"/>
<dbReference type="Gene3D" id="3.40.50.720">
    <property type="entry name" value="NAD(P)-binding Rossmann-like Domain"/>
    <property type="match status" value="1"/>
</dbReference>
<reference evidence="3" key="1">
    <citation type="submission" date="2023-06" db="EMBL/GenBank/DDBJ databases">
        <title>Genome-scale phylogeny and comparative genomics of the fungal order Sordariales.</title>
        <authorList>
            <consortium name="Lawrence Berkeley National Laboratory"/>
            <person name="Hensen N."/>
            <person name="Bonometti L."/>
            <person name="Westerberg I."/>
            <person name="Brannstrom I.O."/>
            <person name="Guillou S."/>
            <person name="Cros-Aarteil S."/>
            <person name="Calhoun S."/>
            <person name="Haridas S."/>
            <person name="Kuo A."/>
            <person name="Mondo S."/>
            <person name="Pangilinan J."/>
            <person name="Riley R."/>
            <person name="Labutti K."/>
            <person name="Andreopoulos B."/>
            <person name="Lipzen A."/>
            <person name="Chen C."/>
            <person name="Yanf M."/>
            <person name="Daum C."/>
            <person name="Ng V."/>
            <person name="Clum A."/>
            <person name="Steindorff A."/>
            <person name="Ohm R."/>
            <person name="Martin F."/>
            <person name="Silar P."/>
            <person name="Natvig D."/>
            <person name="Lalanne C."/>
            <person name="Gautier V."/>
            <person name="Ament-Velasquez S.L."/>
            <person name="Kruys A."/>
            <person name="Hutchinson M.I."/>
            <person name="Powell A.J."/>
            <person name="Barry K."/>
            <person name="Miller A.N."/>
            <person name="Grigoriev I.V."/>
            <person name="Debuchy R."/>
            <person name="Gladieux P."/>
            <person name="Thoren M.H."/>
            <person name="Johannesson H."/>
        </authorList>
    </citation>
    <scope>NUCLEOTIDE SEQUENCE</scope>
    <source>
        <strain evidence="3">SMH4607-1</strain>
    </source>
</reference>
<evidence type="ECO:0000259" key="2">
    <source>
        <dbReference type="Pfam" id="PF13460"/>
    </source>
</evidence>
<proteinExistence type="inferred from homology"/>
<dbReference type="Proteomes" id="UP001172102">
    <property type="component" value="Unassembled WGS sequence"/>
</dbReference>
<dbReference type="PANTHER" id="PTHR43355">
    <property type="entry name" value="FLAVIN REDUCTASE (NADPH)"/>
    <property type="match status" value="1"/>
</dbReference>
<dbReference type="GO" id="GO:0004074">
    <property type="term" value="F:biliverdin reductase [NAD(P)H] activity"/>
    <property type="evidence" value="ECO:0007669"/>
    <property type="project" value="TreeGrafter"/>
</dbReference>
<dbReference type="Pfam" id="PF13460">
    <property type="entry name" value="NAD_binding_10"/>
    <property type="match status" value="1"/>
</dbReference>